<dbReference type="AlphaFoldDB" id="A0AAW1Q7L6"/>
<name>A0AAW1Q7L6_9CHLO</name>
<feature type="compositionally biased region" description="Low complexity" evidence="4">
    <location>
        <begin position="180"/>
        <end position="190"/>
    </location>
</feature>
<evidence type="ECO:0000256" key="1">
    <source>
        <dbReference type="ARBA" id="ARBA00004430"/>
    </source>
</evidence>
<keyword evidence="3" id="KW-0677">Repeat</keyword>
<organism evidence="5 6">
    <name type="scientific">[Myrmecia] bisecta</name>
    <dbReference type="NCBI Taxonomy" id="41462"/>
    <lineage>
        <taxon>Eukaryota</taxon>
        <taxon>Viridiplantae</taxon>
        <taxon>Chlorophyta</taxon>
        <taxon>core chlorophytes</taxon>
        <taxon>Trebouxiophyceae</taxon>
        <taxon>Trebouxiales</taxon>
        <taxon>Trebouxiaceae</taxon>
        <taxon>Myrmecia</taxon>
    </lineage>
</organism>
<gene>
    <name evidence="5" type="ORF">WJX72_006824</name>
</gene>
<keyword evidence="6" id="KW-1185">Reference proteome</keyword>
<dbReference type="PANTHER" id="PTHR45973:SF35">
    <property type="entry name" value="LEUCINE-RICH REPEAT-CONTAINING PROTEIN 43"/>
    <property type="match status" value="1"/>
</dbReference>
<comment type="subcellular location">
    <subcellularLocation>
        <location evidence="1">Cytoplasm</location>
        <location evidence="1">Cytoskeleton</location>
        <location evidence="1">Cilium axoneme</location>
    </subcellularLocation>
</comment>
<dbReference type="InterPro" id="IPR032675">
    <property type="entry name" value="LRR_dom_sf"/>
</dbReference>
<dbReference type="PROSITE" id="PS51450">
    <property type="entry name" value="LRR"/>
    <property type="match status" value="2"/>
</dbReference>
<feature type="region of interest" description="Disordered" evidence="4">
    <location>
        <begin position="170"/>
        <end position="197"/>
    </location>
</feature>
<dbReference type="Proteomes" id="UP001489004">
    <property type="component" value="Unassembled WGS sequence"/>
</dbReference>
<dbReference type="Gene3D" id="3.80.10.10">
    <property type="entry name" value="Ribonuclease Inhibitor"/>
    <property type="match status" value="1"/>
</dbReference>
<dbReference type="PANTHER" id="PTHR45973">
    <property type="entry name" value="PROTEIN PHOSPHATASE 1 REGULATORY SUBUNIT SDS22-RELATED"/>
    <property type="match status" value="1"/>
</dbReference>
<evidence type="ECO:0000256" key="4">
    <source>
        <dbReference type="SAM" id="MobiDB-lite"/>
    </source>
</evidence>
<evidence type="ECO:0000256" key="2">
    <source>
        <dbReference type="ARBA" id="ARBA00022614"/>
    </source>
</evidence>
<reference evidence="5 6" key="1">
    <citation type="journal article" date="2024" name="Nat. Commun.">
        <title>Phylogenomics reveals the evolutionary origins of lichenization in chlorophyte algae.</title>
        <authorList>
            <person name="Puginier C."/>
            <person name="Libourel C."/>
            <person name="Otte J."/>
            <person name="Skaloud P."/>
            <person name="Haon M."/>
            <person name="Grisel S."/>
            <person name="Petersen M."/>
            <person name="Berrin J.G."/>
            <person name="Delaux P.M."/>
            <person name="Dal Grande F."/>
            <person name="Keller J."/>
        </authorList>
    </citation>
    <scope>NUCLEOTIDE SEQUENCE [LARGE SCALE GENOMIC DNA]</scope>
    <source>
        <strain evidence="5 6">SAG 2043</strain>
    </source>
</reference>
<accession>A0AAW1Q7L6</accession>
<keyword evidence="2" id="KW-0433">Leucine-rich repeat</keyword>
<evidence type="ECO:0008006" key="7">
    <source>
        <dbReference type="Google" id="ProtNLM"/>
    </source>
</evidence>
<dbReference type="Pfam" id="PF14580">
    <property type="entry name" value="LRR_9"/>
    <property type="match status" value="1"/>
</dbReference>
<comment type="caution">
    <text evidence="5">The sequence shown here is derived from an EMBL/GenBank/DDBJ whole genome shotgun (WGS) entry which is preliminary data.</text>
</comment>
<proteinExistence type="predicted"/>
<evidence type="ECO:0000313" key="5">
    <source>
        <dbReference type="EMBL" id="KAK9816890.1"/>
    </source>
</evidence>
<dbReference type="EMBL" id="JALJOR010000005">
    <property type="protein sequence ID" value="KAK9816890.1"/>
    <property type="molecule type" value="Genomic_DNA"/>
</dbReference>
<dbReference type="GO" id="GO:0005930">
    <property type="term" value="C:axoneme"/>
    <property type="evidence" value="ECO:0007669"/>
    <property type="project" value="UniProtKB-SubCell"/>
</dbReference>
<protein>
    <recommendedName>
        <fullName evidence="7">Leucine-rich repeat-containing protein 46</fullName>
    </recommendedName>
</protein>
<sequence length="256" mass="27957">MPGKQVNSREKREADLLAPTTLTEEIIQQASSSSSQGLQELQKFVFSRRGISKIGRLDHCINFVELDLSGNRLCRLSGLDQLQRLQKLVLTSNRLVCLDGLSALAALEHLLVQDNCLASLADLNLPQLASLPRLQSLYFQNPGGAQANPACRLPAYRESVLAALPSLRNLDGERQPAPAPAGYKKPPQAGSGRSPLKQDVSRFLPQQTPWLQDFTWEASGAAESGLAAKEAALVRSLDECHMINTVLKEEIQKLLA</sequence>
<dbReference type="SUPFAM" id="SSF52058">
    <property type="entry name" value="L domain-like"/>
    <property type="match status" value="1"/>
</dbReference>
<dbReference type="InterPro" id="IPR050576">
    <property type="entry name" value="Cilia_flagella_integrity"/>
</dbReference>
<evidence type="ECO:0000313" key="6">
    <source>
        <dbReference type="Proteomes" id="UP001489004"/>
    </source>
</evidence>
<dbReference type="InterPro" id="IPR001611">
    <property type="entry name" value="Leu-rich_rpt"/>
</dbReference>
<evidence type="ECO:0000256" key="3">
    <source>
        <dbReference type="ARBA" id="ARBA00022737"/>
    </source>
</evidence>